<sequence>MSSLSSIASITDTEKRVAEYQKYIKEKVSKGDKQGLIDLVKHISDSNIPTIVSRQAMDAYANEISTIEDPKLRMKIAEETIELIRPLANSTFFDANITIRKQLSRDIREVNQDFVKAAQQLTPIDFDAVLQNDTNAGVALSLEVAQLYLGAGESAYAETFINKVAHYVDEVSDRNLQVMHSFCFATLSDLKRDFLTAARRYYKTSSLVIEDEQLAVLNNAAVCAILAKAGPDRSRVLATLFRDERCAHLELFSALEKMFLGRILRPHEVKAIEKHLKEHHKATDAQGKTTLESSIIEHNLLAASKIYNNITFDELGTLLRISAAEAEKIASKMISEERMPGSIDQIDNIIYFESGSENLQVWDSTIRSTLQSISNVTDSILKGINA</sequence>
<dbReference type="Pfam" id="PF01399">
    <property type="entry name" value="PCI"/>
    <property type="match status" value="1"/>
</dbReference>
<dbReference type="GO" id="GO:0008180">
    <property type="term" value="C:COP9 signalosome"/>
    <property type="evidence" value="ECO:0007669"/>
    <property type="project" value="UniProtKB-KW"/>
</dbReference>
<evidence type="ECO:0000256" key="2">
    <source>
        <dbReference type="ARBA" id="ARBA00004496"/>
    </source>
</evidence>
<evidence type="ECO:0000259" key="8">
    <source>
        <dbReference type="PROSITE" id="PS50250"/>
    </source>
</evidence>
<dbReference type="InterPro" id="IPR000717">
    <property type="entry name" value="PCI_dom"/>
</dbReference>
<organism evidence="9 10">
    <name type="scientific">Naegleria lovaniensis</name>
    <name type="common">Amoeba</name>
    <dbReference type="NCBI Taxonomy" id="51637"/>
    <lineage>
        <taxon>Eukaryota</taxon>
        <taxon>Discoba</taxon>
        <taxon>Heterolobosea</taxon>
        <taxon>Tetramitia</taxon>
        <taxon>Eutetramitia</taxon>
        <taxon>Vahlkampfiidae</taxon>
        <taxon>Naegleria</taxon>
    </lineage>
</organism>
<evidence type="ECO:0000256" key="6">
    <source>
        <dbReference type="ARBA" id="ARBA00022790"/>
    </source>
</evidence>
<evidence type="ECO:0000256" key="7">
    <source>
        <dbReference type="ARBA" id="ARBA00023242"/>
    </source>
</evidence>
<dbReference type="InterPro" id="IPR036390">
    <property type="entry name" value="WH_DNA-bd_sf"/>
</dbReference>
<dbReference type="PANTHER" id="PTHR10855:SF2">
    <property type="entry name" value="COP9 SIGNALOSOME COMPLEX SUBUNIT 4"/>
    <property type="match status" value="1"/>
</dbReference>
<comment type="subcellular location">
    <subcellularLocation>
        <location evidence="2">Cytoplasm</location>
    </subcellularLocation>
    <subcellularLocation>
        <location evidence="1">Nucleus</location>
    </subcellularLocation>
</comment>
<name>A0AA88GN60_NAELO</name>
<protein>
    <recommendedName>
        <fullName evidence="4">COP9 signalosome complex subunit 4</fullName>
    </recommendedName>
</protein>
<keyword evidence="6" id="KW-0736">Signalosome</keyword>
<evidence type="ECO:0000256" key="4">
    <source>
        <dbReference type="ARBA" id="ARBA00014881"/>
    </source>
</evidence>
<dbReference type="Proteomes" id="UP000816034">
    <property type="component" value="Unassembled WGS sequence"/>
</dbReference>
<comment type="similarity">
    <text evidence="3">Belongs to the CSN4 family.</text>
</comment>
<keyword evidence="5" id="KW-0963">Cytoplasm</keyword>
<evidence type="ECO:0000313" key="10">
    <source>
        <dbReference type="Proteomes" id="UP000816034"/>
    </source>
</evidence>
<dbReference type="Pfam" id="PF22241">
    <property type="entry name" value="PSMD12-CSN4_N"/>
    <property type="match status" value="1"/>
</dbReference>
<evidence type="ECO:0000256" key="5">
    <source>
        <dbReference type="ARBA" id="ARBA00022490"/>
    </source>
</evidence>
<dbReference type="SUPFAM" id="SSF46785">
    <property type="entry name" value="Winged helix' DNA-binding domain"/>
    <property type="match status" value="1"/>
</dbReference>
<gene>
    <name evidence="9" type="ORF">C9374_005851</name>
</gene>
<feature type="domain" description="PCI" evidence="8">
    <location>
        <begin position="193"/>
        <end position="357"/>
    </location>
</feature>
<dbReference type="InterPro" id="IPR040134">
    <property type="entry name" value="PSMD12/CSN4"/>
</dbReference>
<comment type="caution">
    <text evidence="9">The sequence shown here is derived from an EMBL/GenBank/DDBJ whole genome shotgun (WGS) entry which is preliminary data.</text>
</comment>
<dbReference type="EMBL" id="PYSW02000025">
    <property type="protein sequence ID" value="KAG2382059.1"/>
    <property type="molecule type" value="Genomic_DNA"/>
</dbReference>
<proteinExistence type="inferred from homology"/>
<dbReference type="Gene3D" id="1.10.10.10">
    <property type="entry name" value="Winged helix-like DNA-binding domain superfamily/Winged helix DNA-binding domain"/>
    <property type="match status" value="1"/>
</dbReference>
<keyword evidence="7" id="KW-0539">Nucleus</keyword>
<evidence type="ECO:0000256" key="3">
    <source>
        <dbReference type="ARBA" id="ARBA00010417"/>
    </source>
</evidence>
<dbReference type="InterPro" id="IPR036388">
    <property type="entry name" value="WH-like_DNA-bd_sf"/>
</dbReference>
<evidence type="ECO:0000256" key="1">
    <source>
        <dbReference type="ARBA" id="ARBA00004123"/>
    </source>
</evidence>
<keyword evidence="10" id="KW-1185">Reference proteome</keyword>
<dbReference type="PANTHER" id="PTHR10855">
    <property type="entry name" value="26S PROTEASOME NON-ATPASE REGULATORY SUBUNIT 12/COP9 SIGNALOSOME COMPLEX SUBUNIT 4"/>
    <property type="match status" value="1"/>
</dbReference>
<dbReference type="GO" id="GO:0005829">
    <property type="term" value="C:cytosol"/>
    <property type="evidence" value="ECO:0007669"/>
    <property type="project" value="TreeGrafter"/>
</dbReference>
<dbReference type="GeneID" id="68098306"/>
<dbReference type="AlphaFoldDB" id="A0AA88GN60"/>
<reference evidence="9 10" key="1">
    <citation type="journal article" date="2018" name="BMC Genomics">
        <title>The genome of Naegleria lovaniensis, the basis for a comparative approach to unravel pathogenicity factors of the human pathogenic amoeba N. fowleri.</title>
        <authorList>
            <person name="Liechti N."/>
            <person name="Schurch N."/>
            <person name="Bruggmann R."/>
            <person name="Wittwer M."/>
        </authorList>
    </citation>
    <scope>NUCLEOTIDE SEQUENCE [LARGE SCALE GENOMIC DNA]</scope>
    <source>
        <strain evidence="9 10">ATCC 30569</strain>
    </source>
</reference>
<evidence type="ECO:0000313" key="9">
    <source>
        <dbReference type="EMBL" id="KAG2382059.1"/>
    </source>
</evidence>
<dbReference type="SMART" id="SM00088">
    <property type="entry name" value="PINT"/>
    <property type="match status" value="1"/>
</dbReference>
<accession>A0AA88GN60</accession>
<dbReference type="PROSITE" id="PS50250">
    <property type="entry name" value="PCI"/>
    <property type="match status" value="1"/>
</dbReference>
<dbReference type="InterPro" id="IPR054559">
    <property type="entry name" value="PSMD12-CSN4-like_N"/>
</dbReference>
<dbReference type="RefSeq" id="XP_044547738.1">
    <property type="nucleotide sequence ID" value="XM_044695647.1"/>
</dbReference>